<dbReference type="Gene3D" id="1.10.260.40">
    <property type="entry name" value="lambda repressor-like DNA-binding domains"/>
    <property type="match status" value="1"/>
</dbReference>
<dbReference type="AlphaFoldDB" id="A0A5P0ZX10"/>
<sequence>MIPHSNQTIAVPPGFTIKEQLNNRQMSQKEFAVRMDMSEKHISHLITGKVELTFDVAQRLESVLGVPARIWSELELRYQERLAQVRRELSDESEAKLAQKFPYKEMAERGWVENTDDQARRLKNLRSFFEVANLDALYTLGTLKATDDEQTLFDVAQKQFLKIEQRKNAITNSD</sequence>
<keyword evidence="4" id="KW-1185">Reference proteome</keyword>
<dbReference type="EMBL" id="VDFO01000018">
    <property type="protein sequence ID" value="MQS97435.1"/>
    <property type="molecule type" value="Genomic_DNA"/>
</dbReference>
<comment type="caution">
    <text evidence="3">The sequence shown here is derived from an EMBL/GenBank/DDBJ whole genome shotgun (WGS) entry which is preliminary data.</text>
</comment>
<evidence type="ECO:0000259" key="1">
    <source>
        <dbReference type="PROSITE" id="PS50943"/>
    </source>
</evidence>
<dbReference type="Pfam" id="PF01381">
    <property type="entry name" value="HTH_3"/>
    <property type="match status" value="1"/>
</dbReference>
<dbReference type="InterPro" id="IPR010982">
    <property type="entry name" value="Lambda_DNA-bd_dom_sf"/>
</dbReference>
<evidence type="ECO:0000313" key="4">
    <source>
        <dbReference type="Proteomes" id="UP000371423"/>
    </source>
</evidence>
<evidence type="ECO:0000313" key="3">
    <source>
        <dbReference type="EMBL" id="MQS97435.1"/>
    </source>
</evidence>
<evidence type="ECO:0000313" key="5">
    <source>
        <dbReference type="Proteomes" id="UP000414364"/>
    </source>
</evidence>
<dbReference type="CDD" id="cd00093">
    <property type="entry name" value="HTH_XRE"/>
    <property type="match status" value="1"/>
</dbReference>
<dbReference type="OrthoDB" id="9796786at2"/>
<reference evidence="4 5" key="1">
    <citation type="journal article" date="2019" name="Syst. Appl. Microbiol.">
        <title>Polyphasic characterization of two novel Lactobacillus spp. isolated from blown salami packages: Description of Lactobacillus halodurans sp. nov. and Lactobacillus salsicarnum sp. nov.</title>
        <authorList>
            <person name="Schuster J.A."/>
            <person name="Klingl A."/>
            <person name="Vogel R.F."/>
            <person name="Ehrmann M.A."/>
        </authorList>
    </citation>
    <scope>NUCLEOTIDE SEQUENCE [LARGE SCALE GENOMIC DNA]</scope>
    <source>
        <strain evidence="3 4">TMW 1.1920</strain>
        <strain evidence="2 5">TMW 1.2172</strain>
    </source>
</reference>
<dbReference type="PROSITE" id="PS50943">
    <property type="entry name" value="HTH_CROC1"/>
    <property type="match status" value="1"/>
</dbReference>
<gene>
    <name evidence="3" type="ORF">FHL05_05970</name>
    <name evidence="2" type="ORF">FHL06_07385</name>
</gene>
<dbReference type="EMBL" id="VDFP01000013">
    <property type="protein sequence ID" value="MQS76207.1"/>
    <property type="molecule type" value="Genomic_DNA"/>
</dbReference>
<organism evidence="3 4">
    <name type="scientific">Companilactobacillus halodurans</name>
    <dbReference type="NCBI Taxonomy" id="2584183"/>
    <lineage>
        <taxon>Bacteria</taxon>
        <taxon>Bacillati</taxon>
        <taxon>Bacillota</taxon>
        <taxon>Bacilli</taxon>
        <taxon>Lactobacillales</taxon>
        <taxon>Lactobacillaceae</taxon>
        <taxon>Companilactobacillus</taxon>
    </lineage>
</organism>
<name>A0A5P0ZX10_9LACO</name>
<dbReference type="SMART" id="SM00530">
    <property type="entry name" value="HTH_XRE"/>
    <property type="match status" value="1"/>
</dbReference>
<dbReference type="RefSeq" id="WP_153385649.1">
    <property type="nucleotide sequence ID" value="NZ_VDFO01000018.1"/>
</dbReference>
<proteinExistence type="predicted"/>
<evidence type="ECO:0000313" key="2">
    <source>
        <dbReference type="EMBL" id="MQS76207.1"/>
    </source>
</evidence>
<dbReference type="InterPro" id="IPR001387">
    <property type="entry name" value="Cro/C1-type_HTH"/>
</dbReference>
<protein>
    <submittedName>
        <fullName evidence="3">Helix-turn-helix transcriptional regulator</fullName>
    </submittedName>
</protein>
<dbReference type="SUPFAM" id="SSF47413">
    <property type="entry name" value="lambda repressor-like DNA-binding domains"/>
    <property type="match status" value="1"/>
</dbReference>
<feature type="domain" description="HTH cro/C1-type" evidence="1">
    <location>
        <begin position="17"/>
        <end position="71"/>
    </location>
</feature>
<dbReference type="Proteomes" id="UP000371423">
    <property type="component" value="Unassembled WGS sequence"/>
</dbReference>
<dbReference type="Proteomes" id="UP000414364">
    <property type="component" value="Unassembled WGS sequence"/>
</dbReference>
<dbReference type="GO" id="GO:0003677">
    <property type="term" value="F:DNA binding"/>
    <property type="evidence" value="ECO:0007669"/>
    <property type="project" value="InterPro"/>
</dbReference>
<accession>A0A5P0ZX10</accession>